<dbReference type="EMBL" id="PNEN01000492">
    <property type="protein sequence ID" value="PPJ57526.1"/>
    <property type="molecule type" value="Genomic_DNA"/>
</dbReference>
<evidence type="ECO:0000256" key="1">
    <source>
        <dbReference type="SAM" id="Coils"/>
    </source>
</evidence>
<keyword evidence="3" id="KW-1185">Reference proteome</keyword>
<comment type="caution">
    <text evidence="2">The sequence shown here is derived from an EMBL/GenBank/DDBJ whole genome shotgun (WGS) entry which is preliminary data.</text>
</comment>
<accession>A0A2S6CCU8</accession>
<dbReference type="Proteomes" id="UP000237631">
    <property type="component" value="Unassembled WGS sequence"/>
</dbReference>
<proteinExistence type="predicted"/>
<organism evidence="2 3">
    <name type="scientific">Cercospora berteroae</name>
    <dbReference type="NCBI Taxonomy" id="357750"/>
    <lineage>
        <taxon>Eukaryota</taxon>
        <taxon>Fungi</taxon>
        <taxon>Dikarya</taxon>
        <taxon>Ascomycota</taxon>
        <taxon>Pezizomycotina</taxon>
        <taxon>Dothideomycetes</taxon>
        <taxon>Dothideomycetidae</taxon>
        <taxon>Mycosphaerellales</taxon>
        <taxon>Mycosphaerellaceae</taxon>
        <taxon>Cercospora</taxon>
    </lineage>
</organism>
<evidence type="ECO:0000313" key="3">
    <source>
        <dbReference type="Proteomes" id="UP000237631"/>
    </source>
</evidence>
<protein>
    <submittedName>
        <fullName evidence="2">Uncharacterized protein</fullName>
    </submittedName>
</protein>
<dbReference type="AlphaFoldDB" id="A0A2S6CCU8"/>
<keyword evidence="1" id="KW-0175">Coiled coil</keyword>
<reference evidence="3" key="1">
    <citation type="journal article" date="2017" name="bioRxiv">
        <title>Conservation of a gene cluster reveals novel cercosporin biosynthetic mechanisms and extends production to the genus Colletotrichum.</title>
        <authorList>
            <person name="de Jonge R."/>
            <person name="Ebert M.K."/>
            <person name="Huitt-Roehl C.R."/>
            <person name="Pal P."/>
            <person name="Suttle J.C."/>
            <person name="Spanner R.E."/>
            <person name="Neubauer J.D."/>
            <person name="Jurick W.M.II."/>
            <person name="Stott K.A."/>
            <person name="Secor G.A."/>
            <person name="Thomma B.P.H.J."/>
            <person name="Van de Peer Y."/>
            <person name="Townsend C.A."/>
            <person name="Bolton M.D."/>
        </authorList>
    </citation>
    <scope>NUCLEOTIDE SEQUENCE [LARGE SCALE GENOMIC DNA]</scope>
    <source>
        <strain evidence="3">CBS538.71</strain>
    </source>
</reference>
<sequence length="148" mass="17163">MIRPESRFLGYARTIILISPNPGAAMAWSSVSETQHILCPLIKAPEHLKQSKTQKLKAALQSVDKIRAPRANRNRVHQLSHQAGAESFNFWGLRLEGEELKEWYRENEERLNWIWQEDMEKEADEGKRNLREILKELEGSEELNVESG</sequence>
<feature type="coiled-coil region" evidence="1">
    <location>
        <begin position="116"/>
        <end position="143"/>
    </location>
</feature>
<name>A0A2S6CCU8_9PEZI</name>
<evidence type="ECO:0000313" key="2">
    <source>
        <dbReference type="EMBL" id="PPJ57526.1"/>
    </source>
</evidence>
<gene>
    <name evidence="2" type="ORF">CBER1_06274</name>
</gene>